<feature type="transmembrane region" description="Helical" evidence="4">
    <location>
        <begin position="331"/>
        <end position="352"/>
    </location>
</feature>
<evidence type="ECO:0000313" key="8">
    <source>
        <dbReference type="Proteomes" id="UP000184383"/>
    </source>
</evidence>
<feature type="domain" description="SH3" evidence="5">
    <location>
        <begin position="590"/>
        <end position="651"/>
    </location>
</feature>
<keyword evidence="8" id="KW-1185">Reference proteome</keyword>
<feature type="compositionally biased region" description="Low complexity" evidence="3">
    <location>
        <begin position="222"/>
        <end position="239"/>
    </location>
</feature>
<feature type="compositionally biased region" description="Basic and acidic residues" evidence="3">
    <location>
        <begin position="394"/>
        <end position="412"/>
    </location>
</feature>
<evidence type="ECO:0000256" key="1">
    <source>
        <dbReference type="ARBA" id="ARBA00022443"/>
    </source>
</evidence>
<dbReference type="VEuPathDB" id="FungiDB:ASPWEDRAFT_43656"/>
<dbReference type="InterPro" id="IPR001452">
    <property type="entry name" value="SH3_domain"/>
</dbReference>
<dbReference type="VEuPathDB" id="FungiDB:ASPWEDRAFT_31490"/>
<evidence type="ECO:0000313" key="6">
    <source>
        <dbReference type="EMBL" id="OJJ30778.1"/>
    </source>
</evidence>
<reference evidence="8" key="2">
    <citation type="journal article" date="2017" name="Genome Biol.">
        <title>Comparative genomics reveals high biological diversity and specific adaptations in the industrially and medically important fungal genus Aspergillus.</title>
        <authorList>
            <person name="de Vries R.P."/>
            <person name="Riley R."/>
            <person name="Wiebenga A."/>
            <person name="Aguilar-Osorio G."/>
            <person name="Amillis S."/>
            <person name="Uchima C.A."/>
            <person name="Anderluh G."/>
            <person name="Asadollahi M."/>
            <person name="Askin M."/>
            <person name="Barry K."/>
            <person name="Battaglia E."/>
            <person name="Bayram O."/>
            <person name="Benocci T."/>
            <person name="Braus-Stromeyer S.A."/>
            <person name="Caldana C."/>
            <person name="Canovas D."/>
            <person name="Cerqueira G.C."/>
            <person name="Chen F."/>
            <person name="Chen W."/>
            <person name="Choi C."/>
            <person name="Clum A."/>
            <person name="Dos Santos R.A."/>
            <person name="Damasio A.R."/>
            <person name="Diallinas G."/>
            <person name="Emri T."/>
            <person name="Fekete E."/>
            <person name="Flipphi M."/>
            <person name="Freyberg S."/>
            <person name="Gallo A."/>
            <person name="Gournas C."/>
            <person name="Habgood R."/>
            <person name="Hainaut M."/>
            <person name="Harispe M.L."/>
            <person name="Henrissat B."/>
            <person name="Hilden K.S."/>
            <person name="Hope R."/>
            <person name="Hossain A."/>
            <person name="Karabika E."/>
            <person name="Karaffa L."/>
            <person name="Karanyi Z."/>
            <person name="Krasevec N."/>
            <person name="Kuo A."/>
            <person name="Kusch H."/>
            <person name="LaButti K."/>
            <person name="Lagendijk E.L."/>
            <person name="Lapidus A."/>
            <person name="Levasseur A."/>
            <person name="Lindquist E."/>
            <person name="Lipzen A."/>
            <person name="Logrieco A.F."/>
            <person name="MacCabe A."/>
            <person name="Maekelae M.R."/>
            <person name="Malavazi I."/>
            <person name="Melin P."/>
            <person name="Meyer V."/>
            <person name="Mielnichuk N."/>
            <person name="Miskei M."/>
            <person name="Molnar A.P."/>
            <person name="Mule G."/>
            <person name="Ngan C.Y."/>
            <person name="Orejas M."/>
            <person name="Orosz E."/>
            <person name="Ouedraogo J.P."/>
            <person name="Overkamp K.M."/>
            <person name="Park H.-S."/>
            <person name="Perrone G."/>
            <person name="Piumi F."/>
            <person name="Punt P.J."/>
            <person name="Ram A.F."/>
            <person name="Ramon A."/>
            <person name="Rauscher S."/>
            <person name="Record E."/>
            <person name="Riano-Pachon D.M."/>
            <person name="Robert V."/>
            <person name="Roehrig J."/>
            <person name="Ruller R."/>
            <person name="Salamov A."/>
            <person name="Salih N.S."/>
            <person name="Samson R.A."/>
            <person name="Sandor E."/>
            <person name="Sanguinetti M."/>
            <person name="Schuetze T."/>
            <person name="Sepcic K."/>
            <person name="Shelest E."/>
            <person name="Sherlock G."/>
            <person name="Sophianopoulou V."/>
            <person name="Squina F.M."/>
            <person name="Sun H."/>
            <person name="Susca A."/>
            <person name="Todd R.B."/>
            <person name="Tsang A."/>
            <person name="Unkles S.E."/>
            <person name="van de Wiele N."/>
            <person name="van Rossen-Uffink D."/>
            <person name="Oliveira J.V."/>
            <person name="Vesth T.C."/>
            <person name="Visser J."/>
            <person name="Yu J.-H."/>
            <person name="Zhou M."/>
            <person name="Andersen M.R."/>
            <person name="Archer D.B."/>
            <person name="Baker S.E."/>
            <person name="Benoit I."/>
            <person name="Brakhage A.A."/>
            <person name="Braus G.H."/>
            <person name="Fischer R."/>
            <person name="Frisvad J.C."/>
            <person name="Goldman G.H."/>
            <person name="Houbraken J."/>
            <person name="Oakley B."/>
            <person name="Pocsi I."/>
            <person name="Scazzocchio C."/>
            <person name="Seiboth B."/>
            <person name="vanKuyk P.A."/>
            <person name="Wortman J."/>
            <person name="Dyer P.S."/>
            <person name="Grigoriev I.V."/>
        </authorList>
    </citation>
    <scope>NUCLEOTIDE SEQUENCE [LARGE SCALE GENOMIC DNA]</scope>
    <source>
        <strain evidence="8">DTO 134E9</strain>
    </source>
</reference>
<keyword evidence="4" id="KW-0812">Transmembrane</keyword>
<dbReference type="Gene3D" id="2.30.30.40">
    <property type="entry name" value="SH3 Domains"/>
    <property type="match status" value="1"/>
</dbReference>
<dbReference type="RefSeq" id="XP_040684455.1">
    <property type="nucleotide sequence ID" value="XM_040833554.1"/>
</dbReference>
<keyword evidence="4" id="KW-0472">Membrane</keyword>
<dbReference type="SMART" id="SM00326">
    <property type="entry name" value="SH3"/>
    <property type="match status" value="1"/>
</dbReference>
<feature type="compositionally biased region" description="Low complexity" evidence="3">
    <location>
        <begin position="92"/>
        <end position="104"/>
    </location>
</feature>
<dbReference type="EMBL" id="KV878216">
    <property type="protein sequence ID" value="OJJ30778.1"/>
    <property type="molecule type" value="Genomic_DNA"/>
</dbReference>
<dbReference type="GeneID" id="63749402"/>
<dbReference type="Proteomes" id="UP000184383">
    <property type="component" value="Unassembled WGS sequence"/>
</dbReference>
<evidence type="ECO:0000313" key="7">
    <source>
        <dbReference type="EMBL" id="OJJ31703.1"/>
    </source>
</evidence>
<feature type="region of interest" description="Disordered" evidence="3">
    <location>
        <begin position="1"/>
        <end position="325"/>
    </location>
</feature>
<feature type="compositionally biased region" description="Low complexity" evidence="3">
    <location>
        <begin position="282"/>
        <end position="303"/>
    </location>
</feature>
<feature type="compositionally biased region" description="Polar residues" evidence="3">
    <location>
        <begin position="305"/>
        <end position="318"/>
    </location>
</feature>
<protein>
    <recommendedName>
        <fullName evidence="5">SH3 domain-containing protein</fullName>
    </recommendedName>
</protein>
<evidence type="ECO:0000256" key="4">
    <source>
        <dbReference type="SAM" id="Phobius"/>
    </source>
</evidence>
<evidence type="ECO:0000259" key="5">
    <source>
        <dbReference type="PROSITE" id="PS50002"/>
    </source>
</evidence>
<proteinExistence type="predicted"/>
<dbReference type="STRING" id="1073089.A0A1L9R7B8"/>
<feature type="compositionally biased region" description="Polar residues" evidence="3">
    <location>
        <begin position="162"/>
        <end position="172"/>
    </location>
</feature>
<accession>A0A1L9R7B8</accession>
<keyword evidence="1 2" id="KW-0728">SH3 domain</keyword>
<feature type="region of interest" description="Disordered" evidence="3">
    <location>
        <begin position="658"/>
        <end position="692"/>
    </location>
</feature>
<gene>
    <name evidence="6" type="ORF">ASPWEDRAFT_31490</name>
    <name evidence="7" type="ORF">ASPWEDRAFT_43656</name>
</gene>
<dbReference type="EMBL" id="KV878215">
    <property type="protein sequence ID" value="OJJ31703.1"/>
    <property type="molecule type" value="Genomic_DNA"/>
</dbReference>
<dbReference type="InterPro" id="IPR036028">
    <property type="entry name" value="SH3-like_dom_sf"/>
</dbReference>
<feature type="compositionally biased region" description="Low complexity" evidence="3">
    <location>
        <begin position="20"/>
        <end position="32"/>
    </location>
</feature>
<feature type="compositionally biased region" description="Polar residues" evidence="3">
    <location>
        <begin position="179"/>
        <end position="221"/>
    </location>
</feature>
<feature type="region of interest" description="Disordered" evidence="3">
    <location>
        <begin position="505"/>
        <end position="570"/>
    </location>
</feature>
<evidence type="ECO:0000256" key="3">
    <source>
        <dbReference type="SAM" id="MobiDB-lite"/>
    </source>
</evidence>
<name>A0A1L9R7B8_ASPWE</name>
<sequence length="692" mass="73027">MMRHRHGAIHYGGPSARGNAVAPRGAAGSAAADVQNLNAGYNNAGTQGPTGAGNEYGYVGDGRSGNDYGSYHAGQSQQDSDASAKETDTAEGSSQQNGSSQKSSTDGSVAQGQTQQSPELAQSQGETQGQVGANSQTQGQSQPQNAQNAQNAQSQQGSASTKGQYQSDQAQAGSGYYNAYSNQQASQKDASNAASNGYSQSKQPQANEQSQQSPQNVQTTKQNSQQNPQQSNNHSSNNPLYHAPQQNTPKEPVYSDYKNGQYRPQLYNNPPHNSPLPDPSIASSAATDHPTHTAATGIATHTALPTESNPTTMPTLASGSGGHKMGAGETAAAAASVVVVVGGIAGFILVWLHRKNRQRRALYGPKYGMEKRVPVSPKAPKVAKALKIGKSPKPPKEPKPPKAPKPPKEPKEPQGPSFVQRGASTVGSAMAGAALTVITMFKLLRKPKGSSPYPQVIMHHNNTTEMLNETFNNESKWSFPQLSINPGKSPNLISNCSTPTLIVSPTSESFARDGGRLRHVPSGRADRVDHPGTAEASTGSLRSYRPAPSEAEVDHASRPESPNVGSSASSTYDFTASRGDLLAITSITPSLANLYRVDMSFTPTKPGHIELREGQSVRIQQSYDNGWVLCSLSDKSQEGIAPRACLSSWPIRVQGTSLREVPRDGAPSPDAGSSPGTPRFYSQFFSTSTTNL</sequence>
<evidence type="ECO:0000256" key="2">
    <source>
        <dbReference type="PROSITE-ProRule" id="PRU00192"/>
    </source>
</evidence>
<dbReference type="PROSITE" id="PS50002">
    <property type="entry name" value="SH3"/>
    <property type="match status" value="1"/>
</dbReference>
<dbReference type="AlphaFoldDB" id="A0A1L9R7B8"/>
<feature type="region of interest" description="Disordered" evidence="3">
    <location>
        <begin position="386"/>
        <end position="421"/>
    </location>
</feature>
<feature type="compositionally biased region" description="Polar residues" evidence="3">
    <location>
        <begin position="35"/>
        <end position="49"/>
    </location>
</feature>
<keyword evidence="4" id="KW-1133">Transmembrane helix</keyword>
<dbReference type="SUPFAM" id="SSF50044">
    <property type="entry name" value="SH3-domain"/>
    <property type="match status" value="1"/>
</dbReference>
<feature type="compositionally biased region" description="Polar residues" evidence="3">
    <location>
        <begin position="105"/>
        <end position="132"/>
    </location>
</feature>
<organism evidence="6 8">
    <name type="scientific">Aspergillus wentii DTO 134E9</name>
    <dbReference type="NCBI Taxonomy" id="1073089"/>
    <lineage>
        <taxon>Eukaryota</taxon>
        <taxon>Fungi</taxon>
        <taxon>Dikarya</taxon>
        <taxon>Ascomycota</taxon>
        <taxon>Pezizomycotina</taxon>
        <taxon>Eurotiomycetes</taxon>
        <taxon>Eurotiomycetidae</taxon>
        <taxon>Eurotiales</taxon>
        <taxon>Aspergillaceae</taxon>
        <taxon>Aspergillus</taxon>
        <taxon>Aspergillus subgen. Cremei</taxon>
    </lineage>
</organism>
<reference evidence="6" key="1">
    <citation type="submission" date="2015-09" db="EMBL/GenBank/DDBJ databases">
        <title>Genomic diversity in the industrially and medically important fungal genus Aspergillus.</title>
        <authorList>
            <consortium name="DOE Joint Genome Institute"/>
            <person name="Riley R."/>
            <person name="Labutti K."/>
            <person name="Clum A."/>
            <person name="Sun H."/>
            <person name="Wiebenga A."/>
            <person name="De Vries R.P."/>
            <person name="Grigoriev I.V."/>
        </authorList>
    </citation>
    <scope>NUCLEOTIDE SEQUENCE [LARGE SCALE GENOMIC DNA]</scope>
    <source>
        <strain evidence="6">DTO 134E9</strain>
    </source>
</reference>
<feature type="compositionally biased region" description="Low complexity" evidence="3">
    <location>
        <begin position="133"/>
        <end position="161"/>
    </location>
</feature>
<dbReference type="OrthoDB" id="5340910at2759"/>
<feature type="compositionally biased region" description="Polar residues" evidence="3">
    <location>
        <begin position="683"/>
        <end position="692"/>
    </location>
</feature>